<comment type="similarity">
    <text evidence="1">Belongs to the 'GDSL' lipolytic enzyme family.</text>
</comment>
<dbReference type="InterPro" id="IPR013830">
    <property type="entry name" value="SGNH_hydro"/>
</dbReference>
<sequence length="426" mass="48087">MVVQKALSILFFIYGAILSGQEQKYTFGLADDTTNNFVGKQAYNMESGAGWDAITNKHISQLDDCVCLTKPSYFSVMADPGNYLVKIVLASPIEQTQTTIKAESRRLLGNNLIIEKGSHKEVTYLVHKMDTVINDTLFVKLKDREKRTLNWDHKLTLEFLGTTCIKSISITPTSSKTIFLAGDSTVTDQDLEPWAAWGQFLPSLTKNICIANYAASGASLHSFRARNRMAKILSQLKQGDYVFIQFAHNDEKRKGQNIGPYSSFTNYLKEYVNAIRKKGGQTVLFTPIQRRFFNNKTQLKATHGEYPNAIRIVAKEMQVPLIDLTHLTTKMLVAWGPEESKKAYVHLPENSFPNQTSALADDTHFTNFGAFEIAMCVAYNLKESSTIPASYFIKDLPNYDAAFPKNYKTFEFKTNSRFENTKPYGN</sequence>
<keyword evidence="2" id="KW-0378">Hydrolase</keyword>
<dbReference type="Proteomes" id="UP000191680">
    <property type="component" value="Unassembled WGS sequence"/>
</dbReference>
<dbReference type="InterPro" id="IPR036514">
    <property type="entry name" value="SGNH_hydro_sf"/>
</dbReference>
<gene>
    <name evidence="4" type="ORF">BUL40_13055</name>
</gene>
<dbReference type="SUPFAM" id="SSF49785">
    <property type="entry name" value="Galactose-binding domain-like"/>
    <property type="match status" value="1"/>
</dbReference>
<dbReference type="AlphaFoldDB" id="A0A1V6LP95"/>
<evidence type="ECO:0000256" key="1">
    <source>
        <dbReference type="ARBA" id="ARBA00008668"/>
    </source>
</evidence>
<dbReference type="EMBL" id="MTBC01000009">
    <property type="protein sequence ID" value="OQD42030.1"/>
    <property type="molecule type" value="Genomic_DNA"/>
</dbReference>
<dbReference type="GO" id="GO:0016788">
    <property type="term" value="F:hydrolase activity, acting on ester bonds"/>
    <property type="evidence" value="ECO:0007669"/>
    <property type="project" value="UniProtKB-ARBA"/>
</dbReference>
<evidence type="ECO:0000313" key="4">
    <source>
        <dbReference type="EMBL" id="OQD42030.1"/>
    </source>
</evidence>
<dbReference type="InterPro" id="IPR008979">
    <property type="entry name" value="Galactose-bd-like_sf"/>
</dbReference>
<dbReference type="CDD" id="cd01821">
    <property type="entry name" value="Rhamnogalacturan_acetylesterase_like"/>
    <property type="match status" value="1"/>
</dbReference>
<name>A0A1V6LP95_9FLAO</name>
<reference evidence="4 5" key="1">
    <citation type="submission" date="2016-12" db="EMBL/GenBank/DDBJ databases">
        <authorList>
            <person name="Song W.-J."/>
            <person name="Kurnit D.M."/>
        </authorList>
    </citation>
    <scope>NUCLEOTIDE SEQUENCE [LARGE SCALE GENOMIC DNA]</scope>
    <source>
        <strain evidence="4 5">HSG9</strain>
    </source>
</reference>
<dbReference type="PANTHER" id="PTHR43695:SF1">
    <property type="entry name" value="RHAMNOGALACTURONAN ACETYLESTERASE"/>
    <property type="match status" value="1"/>
</dbReference>
<dbReference type="SUPFAM" id="SSF52266">
    <property type="entry name" value="SGNH hydrolase"/>
    <property type="match status" value="1"/>
</dbReference>
<organism evidence="4 5">
    <name type="scientific">Croceivirga radicis</name>
    <dbReference type="NCBI Taxonomy" id="1929488"/>
    <lineage>
        <taxon>Bacteria</taxon>
        <taxon>Pseudomonadati</taxon>
        <taxon>Bacteroidota</taxon>
        <taxon>Flavobacteriia</taxon>
        <taxon>Flavobacteriales</taxon>
        <taxon>Flavobacteriaceae</taxon>
        <taxon>Croceivirga</taxon>
    </lineage>
</organism>
<evidence type="ECO:0000313" key="5">
    <source>
        <dbReference type="Proteomes" id="UP000191680"/>
    </source>
</evidence>
<feature type="domain" description="SGNH hydrolase-type esterase" evidence="3">
    <location>
        <begin position="182"/>
        <end position="344"/>
    </location>
</feature>
<keyword evidence="5" id="KW-1185">Reference proteome</keyword>
<accession>A0A1V6LP95</accession>
<evidence type="ECO:0000259" key="3">
    <source>
        <dbReference type="Pfam" id="PF13472"/>
    </source>
</evidence>
<dbReference type="OrthoDB" id="9807041at2"/>
<proteinExistence type="inferred from homology"/>
<dbReference type="RefSeq" id="WP_080319609.1">
    <property type="nucleotide sequence ID" value="NZ_MTBC01000009.1"/>
</dbReference>
<evidence type="ECO:0000256" key="2">
    <source>
        <dbReference type="ARBA" id="ARBA00022801"/>
    </source>
</evidence>
<dbReference type="Gene3D" id="2.60.120.430">
    <property type="entry name" value="Galactose-binding lectin"/>
    <property type="match status" value="1"/>
</dbReference>
<comment type="caution">
    <text evidence="4">The sequence shown here is derived from an EMBL/GenBank/DDBJ whole genome shotgun (WGS) entry which is preliminary data.</text>
</comment>
<dbReference type="Pfam" id="PF13472">
    <property type="entry name" value="Lipase_GDSL_2"/>
    <property type="match status" value="1"/>
</dbReference>
<dbReference type="Gene3D" id="3.40.50.1110">
    <property type="entry name" value="SGNH hydrolase"/>
    <property type="match status" value="1"/>
</dbReference>
<dbReference type="InterPro" id="IPR037459">
    <property type="entry name" value="RhgT-like"/>
</dbReference>
<dbReference type="PANTHER" id="PTHR43695">
    <property type="entry name" value="PUTATIVE (AFU_ORTHOLOGUE AFUA_2G17250)-RELATED"/>
    <property type="match status" value="1"/>
</dbReference>
<protein>
    <recommendedName>
        <fullName evidence="3">SGNH hydrolase-type esterase domain-containing protein</fullName>
    </recommendedName>
</protein>